<organism evidence="1 2">
    <name type="scientific">Megaselia scalaris</name>
    <name type="common">Humpbacked fly</name>
    <name type="synonym">Phora scalaris</name>
    <dbReference type="NCBI Taxonomy" id="36166"/>
    <lineage>
        <taxon>Eukaryota</taxon>
        <taxon>Metazoa</taxon>
        <taxon>Ecdysozoa</taxon>
        <taxon>Arthropoda</taxon>
        <taxon>Hexapoda</taxon>
        <taxon>Insecta</taxon>
        <taxon>Pterygota</taxon>
        <taxon>Neoptera</taxon>
        <taxon>Endopterygota</taxon>
        <taxon>Diptera</taxon>
        <taxon>Brachycera</taxon>
        <taxon>Muscomorpha</taxon>
        <taxon>Platypezoidea</taxon>
        <taxon>Phoridae</taxon>
        <taxon>Megaseliini</taxon>
        <taxon>Megaselia</taxon>
    </lineage>
</organism>
<dbReference type="AlphaFoldDB" id="T1GEU0"/>
<name>T1GEU0_MEGSC</name>
<keyword evidence="2" id="KW-1185">Reference proteome</keyword>
<protein>
    <submittedName>
        <fullName evidence="1">Uncharacterized protein</fullName>
    </submittedName>
</protein>
<evidence type="ECO:0000313" key="2">
    <source>
        <dbReference type="Proteomes" id="UP000015102"/>
    </source>
</evidence>
<proteinExistence type="predicted"/>
<evidence type="ECO:0000313" key="1">
    <source>
        <dbReference type="EnsemblMetazoa" id="MESCA001861-PA"/>
    </source>
</evidence>
<sequence length="87" mass="10458">MSFWIWKRPILKAQQLKRLSEHKYSCASASLLDPNYKNGGTGYFSFKERGLRLRPRPDLRYHSLLLYFTPEIKVGQRHRHTFSFHFT</sequence>
<dbReference type="EMBL" id="CAQQ02162220">
    <property type="status" value="NOT_ANNOTATED_CDS"/>
    <property type="molecule type" value="Genomic_DNA"/>
</dbReference>
<accession>T1GEU0</accession>
<dbReference type="EnsemblMetazoa" id="MESCA001861-RA">
    <property type="protein sequence ID" value="MESCA001861-PA"/>
    <property type="gene ID" value="MESCA001861"/>
</dbReference>
<dbReference type="HOGENOM" id="CLU_2485924_0_0_1"/>
<reference evidence="1" key="2">
    <citation type="submission" date="2015-06" db="UniProtKB">
        <authorList>
            <consortium name="EnsemblMetazoa"/>
        </authorList>
    </citation>
    <scope>IDENTIFICATION</scope>
</reference>
<reference evidence="2" key="1">
    <citation type="submission" date="2013-02" db="EMBL/GenBank/DDBJ databases">
        <authorList>
            <person name="Hughes D."/>
        </authorList>
    </citation>
    <scope>NUCLEOTIDE SEQUENCE</scope>
    <source>
        <strain>Durham</strain>
        <strain evidence="2">NC isolate 2 -- Noor lab</strain>
    </source>
</reference>
<dbReference type="Proteomes" id="UP000015102">
    <property type="component" value="Unassembled WGS sequence"/>
</dbReference>